<evidence type="ECO:0000256" key="11">
    <source>
        <dbReference type="PIRSR" id="PIRSR000382-1"/>
    </source>
</evidence>
<keyword evidence="6" id="KW-0028">Amino-acid biosynthesis</keyword>
<sequence>MTKISSLGYPRLGEKREWKKLIEGYWARTVRQNELFEEAGKLRRLYIEKQLNAGLDFIPVGDFSLYDHILDLSVQFNVIPQRFEGREVDVDLFFDIARGNKDNVASALKKWFNTNYHYIVPEWENVNPKLNNTRLLDLYKEAKEIVGDKAKPVITGPITYVALSSGLAEGEFEKAVDKLVPLYTQVFKELAEAGASYIQVDEPIFVTDEGRNYVELAHKVYNHFNNEVDAKFIFQTYFEALVEAEKLADLPVAFGLDFVHGREENLTNVKAGLFKDKEVFAGIVDGRNVWSNDFEDSSALLEEIKANVAELVIQPSCSLLHVPVTTKNETELEETLLNGLAFADQKLVELNLLASKLDGKEDAAYQKHVEDFNKLQNADFRNLELESSENVRSTRPSDYKVRREVQNKKYNLPLLPTTTIGSFPQSKQVRLQRALWKKGELSNEAYEKFIEEEIARWIKIQEDLDIDVLVHGEFERTDMVEFFGQRFAGFASTKFGWVQSYGSRGVKPPIIYGDVKHVEAVTVKETAYAQSLTNRPVKGMLTGPVTILNWSFERTDISKAEIFNQIAIALKNEIELLEKAGITIIQVDEPAIREGLPLRDNKKEKYLEEAVFSFRLATSSVQDDTQIHTHMCYSNFDEIIDSIRALDADVISIETSRSHGELISAFETAIYPLGIGLGVYDIHSPRVPSKEEVRTNILRPLQKLSTEQFWINPDCGLKTRAEKETIEALEVLVEVTKEIRNELAAK</sequence>
<dbReference type="OrthoDB" id="244285at2"/>
<dbReference type="InterPro" id="IPR002629">
    <property type="entry name" value="Met_Synth_C/arc"/>
</dbReference>
<keyword evidence="5 16" id="KW-0489">Methyltransferase</keyword>
<comment type="similarity">
    <text evidence="3">Belongs to the vitamin-B12 independent methionine synthase family.</text>
</comment>
<protein>
    <recommendedName>
        <fullName evidence="4">5-methyltetrahydropteroyltriglutamate--homocysteine S-methyltransferase</fullName>
        <ecNumber evidence="4">2.1.1.14</ecNumber>
    </recommendedName>
</protein>
<feature type="domain" description="Cobalamin-independent methionine synthase MetE C-terminal/archaeal" evidence="14">
    <location>
        <begin position="415"/>
        <end position="737"/>
    </location>
</feature>
<evidence type="ECO:0000256" key="10">
    <source>
        <dbReference type="ARBA" id="ARBA00023167"/>
    </source>
</evidence>
<dbReference type="Proteomes" id="UP000070355">
    <property type="component" value="Unassembled WGS sequence"/>
</dbReference>
<reference evidence="17" key="1">
    <citation type="submission" date="2016-01" db="EMBL/GenBank/DDBJ databases">
        <authorList>
            <person name="Mitreva M."/>
            <person name="Pepin K.H."/>
            <person name="Mihindukulasuriya K.A."/>
            <person name="Fulton R."/>
            <person name="Fronick C."/>
            <person name="O'Laughlin M."/>
            <person name="Miner T."/>
            <person name="Herter B."/>
            <person name="Rosa B.A."/>
            <person name="Cordes M."/>
            <person name="Tomlinson C."/>
            <person name="Wollam A."/>
            <person name="Palsikar V.B."/>
            <person name="Mardis E.R."/>
            <person name="Wilson R.K."/>
        </authorList>
    </citation>
    <scope>NUCLEOTIDE SEQUENCE [LARGE SCALE GENOMIC DNA]</scope>
    <source>
        <strain evidence="17">DNF01167</strain>
    </source>
</reference>
<feature type="binding site" evidence="12">
    <location>
        <position position="630"/>
    </location>
    <ligand>
        <name>Zn(2+)</name>
        <dbReference type="ChEBI" id="CHEBI:29105"/>
        <label>1</label>
        <note>catalytic</note>
    </ligand>
</feature>
<proteinExistence type="inferred from homology"/>
<dbReference type="CDD" id="cd03311">
    <property type="entry name" value="CIMS_C_terminal_like"/>
    <property type="match status" value="1"/>
</dbReference>
<feature type="active site" description="Proton donor" evidence="13">
    <location>
        <position position="683"/>
    </location>
</feature>
<evidence type="ECO:0000256" key="7">
    <source>
        <dbReference type="ARBA" id="ARBA00022679"/>
    </source>
</evidence>
<gene>
    <name evidence="16" type="ORF">HMPREF3186_00626</name>
</gene>
<feature type="binding site" evidence="11">
    <location>
        <position position="115"/>
    </location>
    <ligand>
        <name>5-methyltetrahydropteroyltri-L-glutamate</name>
        <dbReference type="ChEBI" id="CHEBI:58207"/>
    </ligand>
</feature>
<feature type="binding site" evidence="11">
    <location>
        <begin position="420"/>
        <end position="422"/>
    </location>
    <ligand>
        <name>L-methionine</name>
        <dbReference type="ChEBI" id="CHEBI:57844"/>
    </ligand>
</feature>
<evidence type="ECO:0000256" key="4">
    <source>
        <dbReference type="ARBA" id="ARBA00012034"/>
    </source>
</evidence>
<evidence type="ECO:0000256" key="6">
    <source>
        <dbReference type="ARBA" id="ARBA00022605"/>
    </source>
</evidence>
<keyword evidence="9 12" id="KW-0862">Zinc</keyword>
<organism evidence="16 17">
    <name type="scientific">Gemella haemolysans</name>
    <dbReference type="NCBI Taxonomy" id="1379"/>
    <lineage>
        <taxon>Bacteria</taxon>
        <taxon>Bacillati</taxon>
        <taxon>Bacillota</taxon>
        <taxon>Bacilli</taxon>
        <taxon>Bacillales</taxon>
        <taxon>Gemellaceae</taxon>
        <taxon>Gemella</taxon>
    </lineage>
</organism>
<dbReference type="AlphaFoldDB" id="A0A134A0U7"/>
<dbReference type="Gene3D" id="3.20.20.210">
    <property type="match status" value="2"/>
</dbReference>
<dbReference type="GO" id="GO:0003871">
    <property type="term" value="F:5-methyltetrahydropteroyltriglutamate-homocysteine S-methyltransferase activity"/>
    <property type="evidence" value="ECO:0007669"/>
    <property type="project" value="UniProtKB-EC"/>
</dbReference>
<comment type="caution">
    <text evidence="16">The sequence shown here is derived from an EMBL/GenBank/DDBJ whole genome shotgun (WGS) entry which is preliminary data.</text>
</comment>
<accession>A0A134A0U7</accession>
<dbReference type="PANTHER" id="PTHR30519">
    <property type="entry name" value="5-METHYLTETRAHYDROPTEROYLTRIGLUTAMATE--HOMOCYSTEINE METHYLTRANSFERASE"/>
    <property type="match status" value="1"/>
</dbReference>
<feature type="binding site" evidence="11">
    <location>
        <position position="473"/>
    </location>
    <ligand>
        <name>L-methionine</name>
        <dbReference type="ChEBI" id="CHEBI:57844"/>
    </ligand>
</feature>
<evidence type="ECO:0000256" key="13">
    <source>
        <dbReference type="PIRSR" id="PIRSR000382-3"/>
    </source>
</evidence>
<feature type="domain" description="Cobalamin-independent methionine synthase MetE N-terminal" evidence="15">
    <location>
        <begin position="5"/>
        <end position="307"/>
    </location>
</feature>
<evidence type="ECO:0000256" key="5">
    <source>
        <dbReference type="ARBA" id="ARBA00022603"/>
    </source>
</evidence>
<dbReference type="InterPro" id="IPR038071">
    <property type="entry name" value="UROD/MetE-like_sf"/>
</dbReference>
<keyword evidence="7 16" id="KW-0808">Transferase</keyword>
<comment type="function">
    <text evidence="1">Catalyzes the transfer of a methyl group from 5-methyltetrahydrofolate to homocysteine resulting in methionine formation.</text>
</comment>
<dbReference type="EMBL" id="LSDC01000041">
    <property type="protein sequence ID" value="KXB61316.1"/>
    <property type="molecule type" value="Genomic_DNA"/>
</dbReference>
<dbReference type="STRING" id="1379.HMPREF3186_00626"/>
<evidence type="ECO:0000256" key="2">
    <source>
        <dbReference type="ARBA" id="ARBA00004681"/>
    </source>
</evidence>
<dbReference type="GO" id="GO:0008270">
    <property type="term" value="F:zinc ion binding"/>
    <property type="evidence" value="ECO:0007669"/>
    <property type="project" value="InterPro"/>
</dbReference>
<dbReference type="PIRSF" id="PIRSF000382">
    <property type="entry name" value="MeTrfase_B12_ind"/>
    <property type="match status" value="1"/>
</dbReference>
<dbReference type="PATRIC" id="fig|1379.3.peg.610"/>
<evidence type="ECO:0000256" key="1">
    <source>
        <dbReference type="ARBA" id="ARBA00002777"/>
    </source>
</evidence>
<evidence type="ECO:0000256" key="12">
    <source>
        <dbReference type="PIRSR" id="PIRSR000382-2"/>
    </source>
</evidence>
<evidence type="ECO:0000256" key="3">
    <source>
        <dbReference type="ARBA" id="ARBA00009553"/>
    </source>
</evidence>
<feature type="binding site" evidence="11">
    <location>
        <begin position="420"/>
        <end position="422"/>
    </location>
    <ligand>
        <name>L-homocysteine</name>
        <dbReference type="ChEBI" id="CHEBI:58199"/>
    </ligand>
</feature>
<evidence type="ECO:0000256" key="8">
    <source>
        <dbReference type="ARBA" id="ARBA00022723"/>
    </source>
</evidence>
<evidence type="ECO:0000259" key="15">
    <source>
        <dbReference type="Pfam" id="PF08267"/>
    </source>
</evidence>
<feature type="binding site" evidence="11">
    <location>
        <position position="588"/>
    </location>
    <ligand>
        <name>L-homocysteine</name>
        <dbReference type="ChEBI" id="CHEBI:58199"/>
    </ligand>
</feature>
<feature type="binding site" evidence="12">
    <location>
        <position position="654"/>
    </location>
    <ligand>
        <name>Zn(2+)</name>
        <dbReference type="ChEBI" id="CHEBI:29105"/>
        <label>1</label>
        <note>catalytic</note>
    </ligand>
</feature>
<feature type="binding site" evidence="11">
    <location>
        <position position="550"/>
    </location>
    <ligand>
        <name>5-methyltetrahydropteroyltri-L-glutamate</name>
        <dbReference type="ChEBI" id="CHEBI:58207"/>
    </ligand>
</feature>
<keyword evidence="8 12" id="KW-0479">Metal-binding</keyword>
<feature type="binding site" evidence="12">
    <location>
        <position position="632"/>
    </location>
    <ligand>
        <name>Zn(2+)</name>
        <dbReference type="ChEBI" id="CHEBI:29105"/>
        <label>1</label>
        <note>catalytic</note>
    </ligand>
</feature>
<dbReference type="NCBIfam" id="NF003556">
    <property type="entry name" value="PRK05222.1"/>
    <property type="match status" value="1"/>
</dbReference>
<dbReference type="InterPro" id="IPR006276">
    <property type="entry name" value="Cobalamin-indep_Met_synthase"/>
</dbReference>
<name>A0A134A0U7_9BACL</name>
<dbReference type="GO" id="GO:0009086">
    <property type="term" value="P:methionine biosynthetic process"/>
    <property type="evidence" value="ECO:0007669"/>
    <property type="project" value="UniProtKB-KW"/>
</dbReference>
<keyword evidence="10" id="KW-0486">Methionine biosynthesis</keyword>
<dbReference type="EC" id="2.1.1.14" evidence="4"/>
<dbReference type="CDD" id="cd03312">
    <property type="entry name" value="CIMS_N_terminal_like"/>
    <property type="match status" value="1"/>
</dbReference>
<evidence type="ECO:0000313" key="16">
    <source>
        <dbReference type="EMBL" id="KXB61316.1"/>
    </source>
</evidence>
<evidence type="ECO:0000256" key="9">
    <source>
        <dbReference type="ARBA" id="ARBA00022833"/>
    </source>
</evidence>
<dbReference type="InterPro" id="IPR013215">
    <property type="entry name" value="Cbl-indep_Met_Synth_N"/>
</dbReference>
<dbReference type="UniPathway" id="UPA00051">
    <property type="reaction ID" value="UER00082"/>
</dbReference>
<evidence type="ECO:0000313" key="17">
    <source>
        <dbReference type="Proteomes" id="UP000070355"/>
    </source>
</evidence>
<dbReference type="SUPFAM" id="SSF51726">
    <property type="entry name" value="UROD/MetE-like"/>
    <property type="match status" value="2"/>
</dbReference>
<dbReference type="NCBIfam" id="TIGR01371">
    <property type="entry name" value="met_syn_B12ind"/>
    <property type="match status" value="1"/>
</dbReference>
<feature type="binding site" evidence="11">
    <location>
        <position position="588"/>
    </location>
    <ligand>
        <name>L-methionine</name>
        <dbReference type="ChEBI" id="CHEBI:57844"/>
    </ligand>
</feature>
<dbReference type="Pfam" id="PF01717">
    <property type="entry name" value="Meth_synt_2"/>
    <property type="match status" value="1"/>
</dbReference>
<dbReference type="Pfam" id="PF08267">
    <property type="entry name" value="Meth_synt_1"/>
    <property type="match status" value="1"/>
</dbReference>
<evidence type="ECO:0000259" key="14">
    <source>
        <dbReference type="Pfam" id="PF01717"/>
    </source>
</evidence>
<feature type="binding site" evidence="11">
    <location>
        <position position="19"/>
    </location>
    <ligand>
        <name>5-methyltetrahydropteroyltri-L-glutamate</name>
        <dbReference type="ChEBI" id="CHEBI:58207"/>
    </ligand>
</feature>
<dbReference type="RefSeq" id="WP_060913872.1">
    <property type="nucleotide sequence ID" value="NZ_KQ959943.1"/>
</dbReference>
<comment type="pathway">
    <text evidence="2">Amino-acid biosynthesis; L-methionine biosynthesis via de novo pathway; L-methionine from L-homocysteine (MetE route): step 1/1.</text>
</comment>
<dbReference type="GO" id="GO:0032259">
    <property type="term" value="P:methylation"/>
    <property type="evidence" value="ECO:0007669"/>
    <property type="project" value="UniProtKB-KW"/>
</dbReference>
<feature type="binding site" evidence="12">
    <location>
        <position position="715"/>
    </location>
    <ligand>
        <name>Zn(2+)</name>
        <dbReference type="ChEBI" id="CHEBI:29105"/>
        <label>1</label>
        <note>catalytic</note>
    </ligand>
</feature>
<comment type="cofactor">
    <cofactor evidence="12">
        <name>Zn(2+)</name>
        <dbReference type="ChEBI" id="CHEBI:29105"/>
    </cofactor>
    <text evidence="12">Binds 2 Zn(2+) ions per subunit.</text>
</comment>